<name>A0ABQ1JKB9_9FLAO</name>
<evidence type="ECO:0008006" key="7">
    <source>
        <dbReference type="Google" id="ProtNLM"/>
    </source>
</evidence>
<evidence type="ECO:0000313" key="6">
    <source>
        <dbReference type="Proteomes" id="UP000615760"/>
    </source>
</evidence>
<dbReference type="Gene3D" id="3.80.10.10">
    <property type="entry name" value="Ribonuclease Inhibitor"/>
    <property type="match status" value="1"/>
</dbReference>
<dbReference type="RefSeq" id="WP_188620054.1">
    <property type="nucleotide sequence ID" value="NZ_BMJE01000002.1"/>
</dbReference>
<comment type="caution">
    <text evidence="5">The sequence shown here is derived from an EMBL/GenBank/DDBJ whole genome shotgun (WGS) entry which is preliminary data.</text>
</comment>
<reference evidence="6" key="1">
    <citation type="journal article" date="2019" name="Int. J. Syst. Evol. Microbiol.">
        <title>The Global Catalogue of Microorganisms (GCM) 10K type strain sequencing project: providing services to taxonomists for standard genome sequencing and annotation.</title>
        <authorList>
            <consortium name="The Broad Institute Genomics Platform"/>
            <consortium name="The Broad Institute Genome Sequencing Center for Infectious Disease"/>
            <person name="Wu L."/>
            <person name="Ma J."/>
        </authorList>
    </citation>
    <scope>NUCLEOTIDE SEQUENCE [LARGE SCALE GENOMIC DNA]</scope>
    <source>
        <strain evidence="6">CGMCC 1.15461</strain>
    </source>
</reference>
<keyword evidence="6" id="KW-1185">Reference proteome</keyword>
<dbReference type="Pfam" id="PF24595">
    <property type="entry name" value="DUF7619"/>
    <property type="match status" value="1"/>
</dbReference>
<dbReference type="Pfam" id="PF18962">
    <property type="entry name" value="Por_Secre_tail"/>
    <property type="match status" value="1"/>
</dbReference>
<evidence type="ECO:0000259" key="4">
    <source>
        <dbReference type="Pfam" id="PF24595"/>
    </source>
</evidence>
<evidence type="ECO:0000256" key="2">
    <source>
        <dbReference type="SAM" id="SignalP"/>
    </source>
</evidence>
<dbReference type="InterPro" id="IPR026444">
    <property type="entry name" value="Secre_tail"/>
</dbReference>
<evidence type="ECO:0000259" key="3">
    <source>
        <dbReference type="Pfam" id="PF18962"/>
    </source>
</evidence>
<proteinExistence type="predicted"/>
<feature type="domain" description="Secretion system C-terminal sorting" evidence="3">
    <location>
        <begin position="702"/>
        <end position="770"/>
    </location>
</feature>
<feature type="chain" id="PRO_5046690089" description="T9SS type A sorting domain-containing protein" evidence="2">
    <location>
        <begin position="19"/>
        <end position="772"/>
    </location>
</feature>
<dbReference type="NCBIfam" id="TIGR01451">
    <property type="entry name" value="B_ant_repeat"/>
    <property type="match status" value="1"/>
</dbReference>
<evidence type="ECO:0000256" key="1">
    <source>
        <dbReference type="ARBA" id="ARBA00022729"/>
    </source>
</evidence>
<feature type="domain" description="DUF7619" evidence="4">
    <location>
        <begin position="557"/>
        <end position="684"/>
    </location>
</feature>
<keyword evidence="1 2" id="KW-0732">Signal</keyword>
<protein>
    <recommendedName>
        <fullName evidence="7">T9SS type A sorting domain-containing protein</fullName>
    </recommendedName>
</protein>
<dbReference type="Proteomes" id="UP000615760">
    <property type="component" value="Unassembled WGS sequence"/>
</dbReference>
<sequence>MKKQLLFFLLLIAGIGNAQIVDIPDAAFKNLLIPIPPDGLGYYPAKDEEGNAMVIDSNGDGEIQVSEAEAVWELKIQNDYDIISTAGIEAFVNLRSLTFIECQYLSDVDLTALTNLEYLKFEATSSYADPYNINIEGLINLKELYVRSALYDTFNTGTFNANGVTGLEKLILDSTEVFFDVTQLTSLKYLIISDNFNAPPEVIDLTNLSNLETCAIMNISSEVVFGEKPNLTYLNINDNNYSAIDLSGCTALTTLTVYYHPSDTPRFLNLKNGISSYETLFLNFYSNTDSPLYICIDEGNENLLPEPNANNTQMFVSTYCDFIPGGNYNTITGNFTFDADNNGCDESDFLTKNFRVDIATESEEEFAVFSNNLGEYNFYWSEGTFTLAPSIENSDWFTITPSTATVTFEDDNNNIESQNFCVTANGEHPDVEVVIAPIVPAQPGFDAVYKITYRNKGNQTLSGSVSMTYDNTILDYVSSTSGVADTGDAFIWNYSDLQPFETRIVNLTLNVNSPAENPAVNIDDILNFTATVTPITGDENEGDNTFTLNQTVIGSYDPNDITCLEGETVHMSRIGEYLHYNVNFENTGTAPATFVVVKDAINEEQFDVSTLQLMYASHNVQTKIEGNQVEFYFGDINLAADGGKGNVVFKIKTLETLEAEDVVTQQANIFFDYNLPIVTNEANTIFATLNNTVFAKDSTVKLYPNPTADNVTISAKGMVKSVELYDVQGRLLQVNAINDTQAIINLSSQPSGLYFVKVITEEGSVVEKLIKQ</sequence>
<evidence type="ECO:0000313" key="5">
    <source>
        <dbReference type="EMBL" id="GGB71212.1"/>
    </source>
</evidence>
<gene>
    <name evidence="5" type="ORF">GCM10007424_09040</name>
</gene>
<dbReference type="InterPro" id="IPR047589">
    <property type="entry name" value="DUF11_rpt"/>
</dbReference>
<dbReference type="SUPFAM" id="SSF52058">
    <property type="entry name" value="L domain-like"/>
    <property type="match status" value="1"/>
</dbReference>
<dbReference type="NCBIfam" id="TIGR04183">
    <property type="entry name" value="Por_Secre_tail"/>
    <property type="match status" value="1"/>
</dbReference>
<dbReference type="EMBL" id="BMJE01000002">
    <property type="protein sequence ID" value="GGB71212.1"/>
    <property type="molecule type" value="Genomic_DNA"/>
</dbReference>
<organism evidence="5 6">
    <name type="scientific">Flavobacterium suaedae</name>
    <dbReference type="NCBI Taxonomy" id="1767027"/>
    <lineage>
        <taxon>Bacteria</taxon>
        <taxon>Pseudomonadati</taxon>
        <taxon>Bacteroidota</taxon>
        <taxon>Flavobacteriia</taxon>
        <taxon>Flavobacteriales</taxon>
        <taxon>Flavobacteriaceae</taxon>
        <taxon>Flavobacterium</taxon>
    </lineage>
</organism>
<accession>A0ABQ1JKB9</accession>
<dbReference type="InterPro" id="IPR032675">
    <property type="entry name" value="LRR_dom_sf"/>
</dbReference>
<feature type="signal peptide" evidence="2">
    <location>
        <begin position="1"/>
        <end position="18"/>
    </location>
</feature>
<dbReference type="InterPro" id="IPR055353">
    <property type="entry name" value="DUF7619"/>
</dbReference>